<dbReference type="InterPro" id="IPR000515">
    <property type="entry name" value="MetI-like"/>
</dbReference>
<feature type="transmembrane region" description="Helical" evidence="7">
    <location>
        <begin position="63"/>
        <end position="89"/>
    </location>
</feature>
<name>A0A0B5QL24_CLOBE</name>
<dbReference type="KEGG" id="cbei:LF65_00806"/>
<keyword evidence="6 7" id="KW-0472">Membrane</keyword>
<dbReference type="PANTHER" id="PTHR30193:SF37">
    <property type="entry name" value="INNER MEMBRANE ABC TRANSPORTER PERMEASE PROTEIN YCJO"/>
    <property type="match status" value="1"/>
</dbReference>
<dbReference type="Gene3D" id="1.10.3720.10">
    <property type="entry name" value="MetI-like"/>
    <property type="match status" value="1"/>
</dbReference>
<dbReference type="OrthoDB" id="9786413at2"/>
<dbReference type="Proteomes" id="UP000031866">
    <property type="component" value="Chromosome"/>
</dbReference>
<keyword evidence="4 7" id="KW-0812">Transmembrane</keyword>
<dbReference type="PROSITE" id="PS50928">
    <property type="entry name" value="ABC_TM1"/>
    <property type="match status" value="1"/>
</dbReference>
<evidence type="ECO:0000256" key="4">
    <source>
        <dbReference type="ARBA" id="ARBA00022692"/>
    </source>
</evidence>
<evidence type="ECO:0000256" key="5">
    <source>
        <dbReference type="ARBA" id="ARBA00022989"/>
    </source>
</evidence>
<dbReference type="InterPro" id="IPR051393">
    <property type="entry name" value="ABC_transporter_permease"/>
</dbReference>
<organism evidence="9 10">
    <name type="scientific">Clostridium beijerinckii</name>
    <name type="common">Clostridium MP</name>
    <dbReference type="NCBI Taxonomy" id="1520"/>
    <lineage>
        <taxon>Bacteria</taxon>
        <taxon>Bacillati</taxon>
        <taxon>Bacillota</taxon>
        <taxon>Clostridia</taxon>
        <taxon>Eubacteriales</taxon>
        <taxon>Clostridiaceae</taxon>
        <taxon>Clostridium</taxon>
    </lineage>
</organism>
<evidence type="ECO:0000313" key="9">
    <source>
        <dbReference type="EMBL" id="AJG97433.1"/>
    </source>
</evidence>
<keyword evidence="3" id="KW-1003">Cell membrane</keyword>
<dbReference type="CDD" id="cd06261">
    <property type="entry name" value="TM_PBP2"/>
    <property type="match status" value="1"/>
</dbReference>
<gene>
    <name evidence="9" type="ORF">LF65_00806</name>
</gene>
<evidence type="ECO:0000256" key="2">
    <source>
        <dbReference type="ARBA" id="ARBA00022448"/>
    </source>
</evidence>
<feature type="domain" description="ABC transmembrane type-1" evidence="8">
    <location>
        <begin position="64"/>
        <end position="275"/>
    </location>
</feature>
<dbReference type="Pfam" id="PF00528">
    <property type="entry name" value="BPD_transp_1"/>
    <property type="match status" value="1"/>
</dbReference>
<comment type="subcellular location">
    <subcellularLocation>
        <location evidence="1 7">Cell membrane</location>
        <topology evidence="1 7">Multi-pass membrane protein</topology>
    </subcellularLocation>
</comment>
<sequence length="287" mass="32138">MKKKKAFYIMTIPAVLLFFIFHTLSLLEGVFYSFTNSKGYGDWSFVGLKNYIAVFQDSNVMHAYIFTFKFAIITTIIVNILSLLIAVGLNSKIKFQNTLKSIYFIPNILGTLIVAFIFNFVFAHIIPNIGETMNISMLSKNILGDEKLAWLGIVFVAAWQSIAFNTIIYLSGLQTIDTDVYEACDIDGAGSWQRFKSITFPLIAPFFTINMVLCMKGFLMVFDQVVAMTGGGPGTATQSISYVIYNGGFNQGSFAYQSANAVIYFIVIVAISLFQLRVLEKREEKVL</sequence>
<dbReference type="GO" id="GO:0005886">
    <property type="term" value="C:plasma membrane"/>
    <property type="evidence" value="ECO:0007669"/>
    <property type="project" value="UniProtKB-SubCell"/>
</dbReference>
<reference evidence="10" key="1">
    <citation type="submission" date="2014-12" db="EMBL/GenBank/DDBJ databases">
        <title>Genome sequence of Clostridium beijerinckii strain 59B.</title>
        <authorList>
            <person name="Little G.T."/>
            <person name="Minton N.P."/>
        </authorList>
    </citation>
    <scope>NUCLEOTIDE SEQUENCE [LARGE SCALE GENOMIC DNA]</scope>
    <source>
        <strain evidence="10">59B</strain>
    </source>
</reference>
<evidence type="ECO:0000256" key="7">
    <source>
        <dbReference type="RuleBase" id="RU363032"/>
    </source>
</evidence>
<dbReference type="AlphaFoldDB" id="A0A0B5QL24"/>
<dbReference type="EMBL" id="CP010086">
    <property type="protein sequence ID" value="AJG97433.1"/>
    <property type="molecule type" value="Genomic_DNA"/>
</dbReference>
<evidence type="ECO:0000259" key="8">
    <source>
        <dbReference type="PROSITE" id="PS50928"/>
    </source>
</evidence>
<dbReference type="GO" id="GO:0055085">
    <property type="term" value="P:transmembrane transport"/>
    <property type="evidence" value="ECO:0007669"/>
    <property type="project" value="InterPro"/>
</dbReference>
<evidence type="ECO:0000313" key="10">
    <source>
        <dbReference type="Proteomes" id="UP000031866"/>
    </source>
</evidence>
<evidence type="ECO:0000256" key="1">
    <source>
        <dbReference type="ARBA" id="ARBA00004651"/>
    </source>
</evidence>
<feature type="transmembrane region" description="Helical" evidence="7">
    <location>
        <begin position="101"/>
        <end position="127"/>
    </location>
</feature>
<protein>
    <submittedName>
        <fullName evidence="9">Sugar ABC transporter permease</fullName>
    </submittedName>
</protein>
<keyword evidence="5 7" id="KW-1133">Transmembrane helix</keyword>
<feature type="transmembrane region" description="Helical" evidence="7">
    <location>
        <begin position="7"/>
        <end position="27"/>
    </location>
</feature>
<feature type="transmembrane region" description="Helical" evidence="7">
    <location>
        <begin position="202"/>
        <end position="222"/>
    </location>
</feature>
<dbReference type="RefSeq" id="WP_041894254.1">
    <property type="nucleotide sequence ID" value="NZ_CP010086.2"/>
</dbReference>
<dbReference type="PANTHER" id="PTHR30193">
    <property type="entry name" value="ABC TRANSPORTER PERMEASE PROTEIN"/>
    <property type="match status" value="1"/>
</dbReference>
<proteinExistence type="inferred from homology"/>
<feature type="transmembrane region" description="Helical" evidence="7">
    <location>
        <begin position="147"/>
        <end position="170"/>
    </location>
</feature>
<feature type="transmembrane region" description="Helical" evidence="7">
    <location>
        <begin position="261"/>
        <end position="279"/>
    </location>
</feature>
<dbReference type="SUPFAM" id="SSF161098">
    <property type="entry name" value="MetI-like"/>
    <property type="match status" value="1"/>
</dbReference>
<evidence type="ECO:0000256" key="3">
    <source>
        <dbReference type="ARBA" id="ARBA00022475"/>
    </source>
</evidence>
<evidence type="ECO:0000256" key="6">
    <source>
        <dbReference type="ARBA" id="ARBA00023136"/>
    </source>
</evidence>
<accession>A0A0B5QL24</accession>
<keyword evidence="2 7" id="KW-0813">Transport</keyword>
<comment type="similarity">
    <text evidence="7">Belongs to the binding-protein-dependent transport system permease family.</text>
</comment>
<dbReference type="STRING" id="1520.LF65_00806"/>
<dbReference type="InterPro" id="IPR035906">
    <property type="entry name" value="MetI-like_sf"/>
</dbReference>